<name>A4BQU6_9GAMM</name>
<sequence>MDLAELREIDLNQPGRWPLPVKLAALVIVFSLVLAVGWYFDWQHQWEQLEQARARETELKKQFERKQRIAANLEKYQKQLTDMEASFGAMLRQLPSQAEVAKLLVDISQTGLASGLEFELFKPRESIRKEFYAELPVSIRVRGTYQEFAHFVSAVANLPRIVTLHNISINQNGPARTGPNKNQGTPLRMALSAKTYWYLAEGANR</sequence>
<dbReference type="AlphaFoldDB" id="A4BQU6"/>
<evidence type="ECO:0000256" key="2">
    <source>
        <dbReference type="SAM" id="Phobius"/>
    </source>
</evidence>
<keyword evidence="2" id="KW-0472">Membrane</keyword>
<proteinExistence type="predicted"/>
<keyword evidence="4" id="KW-1185">Reference proteome</keyword>
<dbReference type="GO" id="GO:0043683">
    <property type="term" value="P:type IV pilus assembly"/>
    <property type="evidence" value="ECO:0007669"/>
    <property type="project" value="InterPro"/>
</dbReference>
<dbReference type="PANTHER" id="PTHR39555">
    <property type="entry name" value="FIMBRIAL ASSEMBLY PROTEIN PILO-LIKE PROTEIN-RELATED"/>
    <property type="match status" value="1"/>
</dbReference>
<dbReference type="Gene3D" id="1.10.287.540">
    <property type="entry name" value="Helix hairpin bin"/>
    <property type="match status" value="1"/>
</dbReference>
<comment type="caution">
    <text evidence="3">The sequence shown here is derived from an EMBL/GenBank/DDBJ whole genome shotgun (WGS) entry which is preliminary data.</text>
</comment>
<dbReference type="InterPro" id="IPR007445">
    <property type="entry name" value="PilO"/>
</dbReference>
<dbReference type="PANTHER" id="PTHR39555:SF1">
    <property type="entry name" value="TYPE IV PILUS INNER MEMBRANE COMPONENT PILO"/>
    <property type="match status" value="1"/>
</dbReference>
<dbReference type="OrthoDB" id="9802133at2"/>
<reference evidence="3 4" key="1">
    <citation type="submission" date="2006-02" db="EMBL/GenBank/DDBJ databases">
        <authorList>
            <person name="Waterbury J."/>
            <person name="Ferriera S."/>
            <person name="Johnson J."/>
            <person name="Kravitz S."/>
            <person name="Halpern A."/>
            <person name="Remington K."/>
            <person name="Beeson K."/>
            <person name="Tran B."/>
            <person name="Rogers Y.-H."/>
            <person name="Friedman R."/>
            <person name="Venter J.C."/>
        </authorList>
    </citation>
    <scope>NUCLEOTIDE SEQUENCE [LARGE SCALE GENOMIC DNA]</scope>
    <source>
        <strain evidence="3 4">Nb-231</strain>
    </source>
</reference>
<dbReference type="InterPro" id="IPR014717">
    <property type="entry name" value="Transl_elong_EF1B/ribsomal_bS6"/>
</dbReference>
<dbReference type="RefSeq" id="WP_005000565.1">
    <property type="nucleotide sequence ID" value="NZ_CH672427.1"/>
</dbReference>
<evidence type="ECO:0000256" key="1">
    <source>
        <dbReference type="SAM" id="Coils"/>
    </source>
</evidence>
<dbReference type="GO" id="GO:0043107">
    <property type="term" value="P:type IV pilus-dependent motility"/>
    <property type="evidence" value="ECO:0007669"/>
    <property type="project" value="InterPro"/>
</dbReference>
<feature type="transmembrane region" description="Helical" evidence="2">
    <location>
        <begin position="20"/>
        <end position="40"/>
    </location>
</feature>
<gene>
    <name evidence="3" type="ORF">NB231_06146</name>
</gene>
<dbReference type="Gene3D" id="3.30.70.60">
    <property type="match status" value="1"/>
</dbReference>
<protein>
    <submittedName>
        <fullName evidence="3">Type 4 fimbrial biogenesis protein PilO</fullName>
    </submittedName>
</protein>
<evidence type="ECO:0000313" key="3">
    <source>
        <dbReference type="EMBL" id="EAR21946.1"/>
    </source>
</evidence>
<accession>A4BQU6</accession>
<keyword evidence="2" id="KW-1133">Transmembrane helix</keyword>
<dbReference type="HOGENOM" id="CLU_102444_1_0_6"/>
<organism evidence="3 4">
    <name type="scientific">Nitrococcus mobilis Nb-231</name>
    <dbReference type="NCBI Taxonomy" id="314278"/>
    <lineage>
        <taxon>Bacteria</taxon>
        <taxon>Pseudomonadati</taxon>
        <taxon>Pseudomonadota</taxon>
        <taxon>Gammaproteobacteria</taxon>
        <taxon>Chromatiales</taxon>
        <taxon>Ectothiorhodospiraceae</taxon>
        <taxon>Nitrococcus</taxon>
    </lineage>
</organism>
<evidence type="ECO:0000313" key="4">
    <source>
        <dbReference type="Proteomes" id="UP000003374"/>
    </source>
</evidence>
<feature type="coiled-coil region" evidence="1">
    <location>
        <begin position="46"/>
        <end position="86"/>
    </location>
</feature>
<dbReference type="Pfam" id="PF04350">
    <property type="entry name" value="PilO"/>
    <property type="match status" value="1"/>
</dbReference>
<dbReference type="Proteomes" id="UP000003374">
    <property type="component" value="Unassembled WGS sequence"/>
</dbReference>
<dbReference type="EMBL" id="AAOF01000005">
    <property type="protein sequence ID" value="EAR21946.1"/>
    <property type="molecule type" value="Genomic_DNA"/>
</dbReference>
<dbReference type="STRING" id="314278.NB231_06146"/>
<dbReference type="eggNOG" id="COG3167">
    <property type="taxonomic scope" value="Bacteria"/>
</dbReference>
<keyword evidence="2" id="KW-0812">Transmembrane</keyword>
<dbReference type="PIRSF" id="PIRSF016482">
    <property type="entry name" value="PilO"/>
    <property type="match status" value="1"/>
</dbReference>
<keyword evidence="1" id="KW-0175">Coiled coil</keyword>